<dbReference type="OMA" id="LERWHIE"/>
<dbReference type="GO" id="GO:0005524">
    <property type="term" value="F:ATP binding"/>
    <property type="evidence" value="ECO:0007669"/>
    <property type="project" value="UniProtKB-KW"/>
</dbReference>
<dbReference type="FunFam" id="3.40.50.300:FF:001091">
    <property type="entry name" value="Probable disease resistance protein At1g61300"/>
    <property type="match status" value="1"/>
</dbReference>
<evidence type="ECO:0000256" key="3">
    <source>
        <dbReference type="ARBA" id="ARBA00022737"/>
    </source>
</evidence>
<dbReference type="InterPro" id="IPR056789">
    <property type="entry name" value="LRR_R13L1-DRL21"/>
</dbReference>
<feature type="domain" description="NB-ARC" evidence="7">
    <location>
        <begin position="198"/>
        <end position="371"/>
    </location>
</feature>
<dbReference type="InterPro" id="IPR027417">
    <property type="entry name" value="P-loop_NTPase"/>
</dbReference>
<accession>A0A9R0W692</accession>
<keyword evidence="3" id="KW-0677">Repeat</keyword>
<dbReference type="InterPro" id="IPR041118">
    <property type="entry name" value="Rx_N"/>
</dbReference>
<dbReference type="Pfam" id="PF23559">
    <property type="entry name" value="WHD_DRP"/>
    <property type="match status" value="1"/>
</dbReference>
<reference evidence="11 12" key="1">
    <citation type="submission" date="2017-09" db="EMBL/GenBank/DDBJ databases">
        <authorList>
            <consortium name="International Durum Wheat Genome Sequencing Consortium (IDWGSC)"/>
            <person name="Milanesi L."/>
        </authorList>
    </citation>
    <scope>NUCLEOTIDE SEQUENCE [LARGE SCALE GENOMIC DNA]</scope>
    <source>
        <strain evidence="12">cv. Svevo</strain>
    </source>
</reference>
<dbReference type="PANTHER" id="PTHR36766">
    <property type="entry name" value="PLANT BROAD-SPECTRUM MILDEW RESISTANCE PROTEIN RPW8"/>
    <property type="match status" value="1"/>
</dbReference>
<evidence type="ECO:0000259" key="7">
    <source>
        <dbReference type="Pfam" id="PF00931"/>
    </source>
</evidence>
<evidence type="ECO:0000256" key="5">
    <source>
        <dbReference type="ARBA" id="ARBA00022821"/>
    </source>
</evidence>
<dbReference type="InterPro" id="IPR042197">
    <property type="entry name" value="Apaf_helical"/>
</dbReference>
<sequence length="1238" mass="140166">MVVYEPTKPQENCKSREDTNMSAEEVVQGRIHNSAKATVAFHSMGSLLIPLVSSMAAKAGDALVRELMRAWGLDKARQKLERHLAAVQCILLDAEAKSRTNPAVRRWVKDLKTAAYQADDVLDGFRYEALRRLSYFTTNSPVVFRLSMSRKMNDALEIIDDLVVEMNTFQFLQHVGAPSIDHPQTHSHVIESEIIGREDHREQLVKMLLNHNNSNVMVLPIVGMGGIGKTTLAQLVHNDQRVKHHFELVIWVCVSNKFIIKEIVRSVVEVATMKKCDLTQMEALQKELSLVLAKKMYLLVLDDVWNEDRHKWDDMRSLLCSHAGPRSAIIVTSRSDQVASIMGTHPPHHISLLNEDQSWELFQRNVFGREAEKQEELISVAKNIAHKCKGLPLAIKTIAALLRSKHHNQWFSVLDSDVWKYDILTSTAIVPALQLSYDHLSSEAKICFSFCALFPKDNPMDKNMLIQLWMANEFIASETRGQQIFDVLVWRCFLQLDVEIPEHLLSGFGDKFIHRPITCKMHDLMHDLADSVIGNDCSSIQESSLCEEILQGSTYFSSLQHGVRHLSLDHVSNNTIAIMKEILAPRPRTILVQSEWWFETRYGTSLSVAKSKFMSLRALKTYSIITQMTNLKHLRYLDCSCSAISSLPEATTMLYNLQTLKLIQCTKLMKLPEGMRYMINLRHIFLLGCHRLERMPQGIGQLNSLQTLTNYVCDSDVGCGIDQLKDLNLSGALSLTKLRKVHSAENAKQSNMSAKHNVNRLSLDWENGPSYSTQDGYEVDANAEGILEALCPHERIEALMLSNYRGAKLSSWMHNSVLLEHLSELYLSSCKNCKDLPPLYKCPSLRYLSLKGFHNLTRICVGDDDTDSGQSCTSLPPFFPKLEYMKLSNMPKLERWHIEVPGQAAVVSLPQLKKLEIIECPMLRSMPKMLPLLEDLLIKWAIAIPVYHLINLSMQSNLECKGVISVEATVGWKPNELHFSRLGDSYVTLKLKGLKDTVERFEEKLKRVPSRFIKNLDIVDCKCLFSSEQSQRQLNIWNHFGFVKTIWIRGSNDIVQWPVVELGNLNHLGDLHLISCSNLTGSLPSRISDDENVLLPQLQYLDIIDCKNLVEVPKLPASLEILRIRSCPKLVSMPTILGNVKKLRELTLSGCNALVAFPDGMYGVTALRMLKMVWCPRVETLPEGLLQQLPALEDLWIMGCPHLEGAFSRGGAYQDLVKAKVIREARLGGELEIHISSH</sequence>
<keyword evidence="6" id="KW-0067">ATP-binding</keyword>
<dbReference type="Gene3D" id="1.20.5.4130">
    <property type="match status" value="1"/>
</dbReference>
<dbReference type="SUPFAM" id="SSF52058">
    <property type="entry name" value="L domain-like"/>
    <property type="match status" value="1"/>
</dbReference>
<evidence type="ECO:0000313" key="11">
    <source>
        <dbReference type="EMBL" id="VAI00261.1"/>
    </source>
</evidence>
<dbReference type="EMBL" id="LT934117">
    <property type="protein sequence ID" value="VAI00261.1"/>
    <property type="molecule type" value="Genomic_DNA"/>
</dbReference>
<evidence type="ECO:0000256" key="2">
    <source>
        <dbReference type="ARBA" id="ARBA00022614"/>
    </source>
</evidence>
<dbReference type="Gene3D" id="1.10.8.430">
    <property type="entry name" value="Helical domain of apoptotic protease-activating factors"/>
    <property type="match status" value="1"/>
</dbReference>
<dbReference type="Proteomes" id="UP000324705">
    <property type="component" value="Chromosome 4A"/>
</dbReference>
<dbReference type="Gene3D" id="3.80.10.10">
    <property type="entry name" value="Ribonuclease Inhibitor"/>
    <property type="match status" value="4"/>
</dbReference>
<evidence type="ECO:0000313" key="12">
    <source>
        <dbReference type="Proteomes" id="UP000324705"/>
    </source>
</evidence>
<name>A0A9R0W692_TRITD</name>
<gene>
    <name evidence="11" type="ORF">TRITD_4Av1G262990</name>
</gene>
<protein>
    <submittedName>
        <fullName evidence="11">Uncharacterized protein</fullName>
    </submittedName>
</protein>
<dbReference type="PRINTS" id="PR00364">
    <property type="entry name" value="DISEASERSIST"/>
</dbReference>
<evidence type="ECO:0000256" key="4">
    <source>
        <dbReference type="ARBA" id="ARBA00022741"/>
    </source>
</evidence>
<dbReference type="PANTHER" id="PTHR36766:SF40">
    <property type="entry name" value="DISEASE RESISTANCE PROTEIN RGA3"/>
    <property type="match status" value="1"/>
</dbReference>
<dbReference type="Pfam" id="PF00931">
    <property type="entry name" value="NB-ARC"/>
    <property type="match status" value="1"/>
</dbReference>
<evidence type="ECO:0000259" key="9">
    <source>
        <dbReference type="Pfam" id="PF23559"/>
    </source>
</evidence>
<proteinExistence type="inferred from homology"/>
<keyword evidence="4" id="KW-0547">Nucleotide-binding</keyword>
<evidence type="ECO:0000259" key="10">
    <source>
        <dbReference type="Pfam" id="PF25019"/>
    </source>
</evidence>
<organism evidence="11 12">
    <name type="scientific">Triticum turgidum subsp. durum</name>
    <name type="common">Durum wheat</name>
    <name type="synonym">Triticum durum</name>
    <dbReference type="NCBI Taxonomy" id="4567"/>
    <lineage>
        <taxon>Eukaryota</taxon>
        <taxon>Viridiplantae</taxon>
        <taxon>Streptophyta</taxon>
        <taxon>Embryophyta</taxon>
        <taxon>Tracheophyta</taxon>
        <taxon>Spermatophyta</taxon>
        <taxon>Magnoliopsida</taxon>
        <taxon>Liliopsida</taxon>
        <taxon>Poales</taxon>
        <taxon>Poaceae</taxon>
        <taxon>BOP clade</taxon>
        <taxon>Pooideae</taxon>
        <taxon>Triticodae</taxon>
        <taxon>Triticeae</taxon>
        <taxon>Triticinae</taxon>
        <taxon>Triticum</taxon>
    </lineage>
</organism>
<dbReference type="InterPro" id="IPR002182">
    <property type="entry name" value="NB-ARC"/>
</dbReference>
<feature type="domain" description="Disease resistance protein winged helix" evidence="9">
    <location>
        <begin position="453"/>
        <end position="529"/>
    </location>
</feature>
<keyword evidence="12" id="KW-1185">Reference proteome</keyword>
<dbReference type="AlphaFoldDB" id="A0A9R0W692"/>
<dbReference type="Pfam" id="PF25019">
    <property type="entry name" value="LRR_R13L1-DRL21"/>
    <property type="match status" value="1"/>
</dbReference>
<dbReference type="Gene3D" id="3.40.50.300">
    <property type="entry name" value="P-loop containing nucleotide triphosphate hydrolases"/>
    <property type="match status" value="1"/>
</dbReference>
<dbReference type="InterPro" id="IPR032675">
    <property type="entry name" value="LRR_dom_sf"/>
</dbReference>
<dbReference type="InterPro" id="IPR058922">
    <property type="entry name" value="WHD_DRP"/>
</dbReference>
<evidence type="ECO:0000256" key="1">
    <source>
        <dbReference type="ARBA" id="ARBA00008894"/>
    </source>
</evidence>
<comment type="similarity">
    <text evidence="1">Belongs to the disease resistance NB-LRR family.</text>
</comment>
<dbReference type="GO" id="GO:0043531">
    <property type="term" value="F:ADP binding"/>
    <property type="evidence" value="ECO:0007669"/>
    <property type="project" value="InterPro"/>
</dbReference>
<feature type="domain" description="R13L1/DRL21-like LRR repeat region" evidence="10">
    <location>
        <begin position="721"/>
        <end position="852"/>
    </location>
</feature>
<keyword evidence="5" id="KW-0611">Plant defense</keyword>
<dbReference type="GO" id="GO:0006952">
    <property type="term" value="P:defense response"/>
    <property type="evidence" value="ECO:0007669"/>
    <property type="project" value="UniProtKB-KW"/>
</dbReference>
<feature type="domain" description="Disease resistance N-terminal" evidence="8">
    <location>
        <begin position="52"/>
        <end position="133"/>
    </location>
</feature>
<dbReference type="SUPFAM" id="SSF52047">
    <property type="entry name" value="RNI-like"/>
    <property type="match status" value="1"/>
</dbReference>
<keyword evidence="2" id="KW-0433">Leucine-rich repeat</keyword>
<dbReference type="Gramene" id="TRITD4Av1G262990.3">
    <property type="protein sequence ID" value="TRITD4Av1G262990.3"/>
    <property type="gene ID" value="TRITD4Av1G262990"/>
</dbReference>
<evidence type="ECO:0000256" key="6">
    <source>
        <dbReference type="ARBA" id="ARBA00022840"/>
    </source>
</evidence>
<dbReference type="Pfam" id="PF18052">
    <property type="entry name" value="Rx_N"/>
    <property type="match status" value="1"/>
</dbReference>
<dbReference type="SUPFAM" id="SSF52540">
    <property type="entry name" value="P-loop containing nucleoside triphosphate hydrolases"/>
    <property type="match status" value="1"/>
</dbReference>
<evidence type="ECO:0000259" key="8">
    <source>
        <dbReference type="Pfam" id="PF18052"/>
    </source>
</evidence>
<dbReference type="GO" id="GO:0051707">
    <property type="term" value="P:response to other organism"/>
    <property type="evidence" value="ECO:0007669"/>
    <property type="project" value="UniProtKB-ARBA"/>
</dbReference>